<sequence>MSMNSLKDCGILRILVILVIILAKSSSSVVTEVQGSYIPIECVREGKSCDLGAHMIDAPRMIHLTLPSKWFRTIGLKCAGALVVGKPYITANACR</sequence>
<dbReference type="Proteomes" id="UP000499080">
    <property type="component" value="Unassembled WGS sequence"/>
</dbReference>
<keyword evidence="1" id="KW-0732">Signal</keyword>
<keyword evidence="3" id="KW-1185">Reference proteome</keyword>
<evidence type="ECO:0000256" key="1">
    <source>
        <dbReference type="SAM" id="SignalP"/>
    </source>
</evidence>
<evidence type="ECO:0000313" key="2">
    <source>
        <dbReference type="EMBL" id="GBO03287.1"/>
    </source>
</evidence>
<reference evidence="2 3" key="1">
    <citation type="journal article" date="2019" name="Sci. Rep.">
        <title>Orb-weaving spider Araneus ventricosus genome elucidates the spidroin gene catalogue.</title>
        <authorList>
            <person name="Kono N."/>
            <person name="Nakamura H."/>
            <person name="Ohtoshi R."/>
            <person name="Moran D.A.P."/>
            <person name="Shinohara A."/>
            <person name="Yoshida Y."/>
            <person name="Fujiwara M."/>
            <person name="Mori M."/>
            <person name="Tomita M."/>
            <person name="Arakawa K."/>
        </authorList>
    </citation>
    <scope>NUCLEOTIDE SEQUENCE [LARGE SCALE GENOMIC DNA]</scope>
</reference>
<protein>
    <recommendedName>
        <fullName evidence="4">Peptidase S1 domain-containing protein</fullName>
    </recommendedName>
</protein>
<accession>A0A4Y2TV57</accession>
<comment type="caution">
    <text evidence="2">The sequence shown here is derived from an EMBL/GenBank/DDBJ whole genome shotgun (WGS) entry which is preliminary data.</text>
</comment>
<feature type="signal peptide" evidence="1">
    <location>
        <begin position="1"/>
        <end position="27"/>
    </location>
</feature>
<gene>
    <name evidence="2" type="ORF">AVEN_46610_1</name>
</gene>
<evidence type="ECO:0008006" key="4">
    <source>
        <dbReference type="Google" id="ProtNLM"/>
    </source>
</evidence>
<dbReference type="EMBL" id="BGPR01030653">
    <property type="protein sequence ID" value="GBO03287.1"/>
    <property type="molecule type" value="Genomic_DNA"/>
</dbReference>
<feature type="chain" id="PRO_5021475338" description="Peptidase S1 domain-containing protein" evidence="1">
    <location>
        <begin position="28"/>
        <end position="95"/>
    </location>
</feature>
<organism evidence="2 3">
    <name type="scientific">Araneus ventricosus</name>
    <name type="common">Orbweaver spider</name>
    <name type="synonym">Epeira ventricosa</name>
    <dbReference type="NCBI Taxonomy" id="182803"/>
    <lineage>
        <taxon>Eukaryota</taxon>
        <taxon>Metazoa</taxon>
        <taxon>Ecdysozoa</taxon>
        <taxon>Arthropoda</taxon>
        <taxon>Chelicerata</taxon>
        <taxon>Arachnida</taxon>
        <taxon>Araneae</taxon>
        <taxon>Araneomorphae</taxon>
        <taxon>Entelegynae</taxon>
        <taxon>Araneoidea</taxon>
        <taxon>Araneidae</taxon>
        <taxon>Araneus</taxon>
    </lineage>
</organism>
<dbReference type="AlphaFoldDB" id="A0A4Y2TV57"/>
<name>A0A4Y2TV57_ARAVE</name>
<proteinExistence type="predicted"/>
<evidence type="ECO:0000313" key="3">
    <source>
        <dbReference type="Proteomes" id="UP000499080"/>
    </source>
</evidence>